<sequence length="259" mass="30129">MRVFSAWINDEELMDMELQNQHFTWRSMREEPSLARLDRVLIDLEWDKLFSNVRYAPFHASCRTTHHCFSTPTAKPPLHKFKFKFEIWWTEVDGFENLAGKAGQVYSIRLGYAWGNQGAVAADNTLISRTACIWKAKIPIKPSAHVGGQPSESVVCSLCEAGDENIEHLFCSCTVARRLWDQLSVVMGKLLCFRSMEDLWEAARRMRKRNDRTRVGQIWLSIIPARTWALWRVRNEVIFKRSSCYFENMWGTTIGCIKD</sequence>
<dbReference type="AlphaFoldDB" id="A0AAV9CGR9"/>
<accession>A0AAV9CGR9</accession>
<dbReference type="PANTHER" id="PTHR33710:SF71">
    <property type="entry name" value="ENDONUCLEASE_EXONUCLEASE_PHOSPHATASE DOMAIN-CONTAINING PROTEIN"/>
    <property type="match status" value="1"/>
</dbReference>
<gene>
    <name evidence="1" type="ORF">QJS10_CPB19g00176</name>
</gene>
<comment type="caution">
    <text evidence="1">The sequence shown here is derived from an EMBL/GenBank/DDBJ whole genome shotgun (WGS) entry which is preliminary data.</text>
</comment>
<reference evidence="1" key="1">
    <citation type="journal article" date="2023" name="Nat. Commun.">
        <title>Diploid and tetraploid genomes of Acorus and the evolution of monocots.</title>
        <authorList>
            <person name="Ma L."/>
            <person name="Liu K.W."/>
            <person name="Li Z."/>
            <person name="Hsiao Y.Y."/>
            <person name="Qi Y."/>
            <person name="Fu T."/>
            <person name="Tang G.D."/>
            <person name="Zhang D."/>
            <person name="Sun W.H."/>
            <person name="Liu D.K."/>
            <person name="Li Y."/>
            <person name="Chen G.Z."/>
            <person name="Liu X.D."/>
            <person name="Liao X.Y."/>
            <person name="Jiang Y.T."/>
            <person name="Yu X."/>
            <person name="Hao Y."/>
            <person name="Huang J."/>
            <person name="Zhao X.W."/>
            <person name="Ke S."/>
            <person name="Chen Y.Y."/>
            <person name="Wu W.L."/>
            <person name="Hsu J.L."/>
            <person name="Lin Y.F."/>
            <person name="Huang M.D."/>
            <person name="Li C.Y."/>
            <person name="Huang L."/>
            <person name="Wang Z.W."/>
            <person name="Zhao X."/>
            <person name="Zhong W.Y."/>
            <person name="Peng D.H."/>
            <person name="Ahmad S."/>
            <person name="Lan S."/>
            <person name="Zhang J.S."/>
            <person name="Tsai W.C."/>
            <person name="Van de Peer Y."/>
            <person name="Liu Z.J."/>
        </authorList>
    </citation>
    <scope>NUCLEOTIDE SEQUENCE</scope>
    <source>
        <strain evidence="1">CP</strain>
    </source>
</reference>
<dbReference type="Proteomes" id="UP001180020">
    <property type="component" value="Unassembled WGS sequence"/>
</dbReference>
<dbReference type="PANTHER" id="PTHR33710">
    <property type="entry name" value="BNAC02G09200D PROTEIN"/>
    <property type="match status" value="1"/>
</dbReference>
<evidence type="ECO:0000313" key="1">
    <source>
        <dbReference type="EMBL" id="KAK1287844.1"/>
    </source>
</evidence>
<proteinExistence type="predicted"/>
<dbReference type="EMBL" id="JAUJYO010000019">
    <property type="protein sequence ID" value="KAK1287844.1"/>
    <property type="molecule type" value="Genomic_DNA"/>
</dbReference>
<evidence type="ECO:0000313" key="2">
    <source>
        <dbReference type="Proteomes" id="UP001180020"/>
    </source>
</evidence>
<protein>
    <recommendedName>
        <fullName evidence="3">Reverse transcriptase zinc-binding domain-containing protein</fullName>
    </recommendedName>
</protein>
<reference evidence="1" key="2">
    <citation type="submission" date="2023-06" db="EMBL/GenBank/DDBJ databases">
        <authorList>
            <person name="Ma L."/>
            <person name="Liu K.-W."/>
            <person name="Li Z."/>
            <person name="Hsiao Y.-Y."/>
            <person name="Qi Y."/>
            <person name="Fu T."/>
            <person name="Tang G."/>
            <person name="Zhang D."/>
            <person name="Sun W.-H."/>
            <person name="Liu D.-K."/>
            <person name="Li Y."/>
            <person name="Chen G.-Z."/>
            <person name="Liu X.-D."/>
            <person name="Liao X.-Y."/>
            <person name="Jiang Y.-T."/>
            <person name="Yu X."/>
            <person name="Hao Y."/>
            <person name="Huang J."/>
            <person name="Zhao X.-W."/>
            <person name="Ke S."/>
            <person name="Chen Y.-Y."/>
            <person name="Wu W.-L."/>
            <person name="Hsu J.-L."/>
            <person name="Lin Y.-F."/>
            <person name="Huang M.-D."/>
            <person name="Li C.-Y."/>
            <person name="Huang L."/>
            <person name="Wang Z.-W."/>
            <person name="Zhao X."/>
            <person name="Zhong W.-Y."/>
            <person name="Peng D.-H."/>
            <person name="Ahmad S."/>
            <person name="Lan S."/>
            <person name="Zhang J.-S."/>
            <person name="Tsai W.-C."/>
            <person name="Van De Peer Y."/>
            <person name="Liu Z.-J."/>
        </authorList>
    </citation>
    <scope>NUCLEOTIDE SEQUENCE</scope>
    <source>
        <strain evidence="1">CP</strain>
        <tissue evidence="1">Leaves</tissue>
    </source>
</reference>
<organism evidence="1 2">
    <name type="scientific">Acorus calamus</name>
    <name type="common">Sweet flag</name>
    <dbReference type="NCBI Taxonomy" id="4465"/>
    <lineage>
        <taxon>Eukaryota</taxon>
        <taxon>Viridiplantae</taxon>
        <taxon>Streptophyta</taxon>
        <taxon>Embryophyta</taxon>
        <taxon>Tracheophyta</taxon>
        <taxon>Spermatophyta</taxon>
        <taxon>Magnoliopsida</taxon>
        <taxon>Liliopsida</taxon>
        <taxon>Acoraceae</taxon>
        <taxon>Acorus</taxon>
    </lineage>
</organism>
<keyword evidence="2" id="KW-1185">Reference proteome</keyword>
<evidence type="ECO:0008006" key="3">
    <source>
        <dbReference type="Google" id="ProtNLM"/>
    </source>
</evidence>
<name>A0AAV9CGR9_ACOCL</name>